<proteinExistence type="predicted"/>
<sequence>MAGAQHAAPLRAAEDEPSHDDRLADGDGAGGEFAVT</sequence>
<evidence type="ECO:0000313" key="2">
    <source>
        <dbReference type="EMBL" id="KKK65626.1"/>
    </source>
</evidence>
<feature type="compositionally biased region" description="Basic and acidic residues" evidence="1">
    <location>
        <begin position="12"/>
        <end position="25"/>
    </location>
</feature>
<feature type="compositionally biased region" description="Gly residues" evidence="1">
    <location>
        <begin position="27"/>
        <end position="36"/>
    </location>
</feature>
<comment type="caution">
    <text evidence="2">The sequence shown here is derived from an EMBL/GenBank/DDBJ whole genome shotgun (WGS) entry which is preliminary data.</text>
</comment>
<organism evidence="2">
    <name type="scientific">marine sediment metagenome</name>
    <dbReference type="NCBI Taxonomy" id="412755"/>
    <lineage>
        <taxon>unclassified sequences</taxon>
        <taxon>metagenomes</taxon>
        <taxon>ecological metagenomes</taxon>
    </lineage>
</organism>
<accession>A0A0F9A0B7</accession>
<evidence type="ECO:0000256" key="1">
    <source>
        <dbReference type="SAM" id="MobiDB-lite"/>
    </source>
</evidence>
<dbReference type="EMBL" id="LAZR01060458">
    <property type="protein sequence ID" value="KKK65626.1"/>
    <property type="molecule type" value="Genomic_DNA"/>
</dbReference>
<dbReference type="AlphaFoldDB" id="A0A0F9A0B7"/>
<feature type="non-terminal residue" evidence="2">
    <location>
        <position position="36"/>
    </location>
</feature>
<gene>
    <name evidence="2" type="ORF">LCGC14_2972260</name>
</gene>
<reference evidence="2" key="1">
    <citation type="journal article" date="2015" name="Nature">
        <title>Complex archaea that bridge the gap between prokaryotes and eukaryotes.</title>
        <authorList>
            <person name="Spang A."/>
            <person name="Saw J.H."/>
            <person name="Jorgensen S.L."/>
            <person name="Zaremba-Niedzwiedzka K."/>
            <person name="Martijn J."/>
            <person name="Lind A.E."/>
            <person name="van Eijk R."/>
            <person name="Schleper C."/>
            <person name="Guy L."/>
            <person name="Ettema T.J."/>
        </authorList>
    </citation>
    <scope>NUCLEOTIDE SEQUENCE</scope>
</reference>
<protein>
    <submittedName>
        <fullName evidence="2">Uncharacterized protein</fullName>
    </submittedName>
</protein>
<name>A0A0F9A0B7_9ZZZZ</name>
<feature type="region of interest" description="Disordered" evidence="1">
    <location>
        <begin position="1"/>
        <end position="36"/>
    </location>
</feature>